<proteinExistence type="predicted"/>
<accession>A0A6A6NNF7</accession>
<dbReference type="EMBL" id="MU001699">
    <property type="protein sequence ID" value="KAF2453251.1"/>
    <property type="molecule type" value="Genomic_DNA"/>
</dbReference>
<name>A0A6A6NNF7_9PEZI</name>
<evidence type="ECO:0000313" key="2">
    <source>
        <dbReference type="Proteomes" id="UP000799766"/>
    </source>
</evidence>
<sequence length="99" mass="11183">MTRHFFLAQRRLSLGSASAQAEPPLLKTDQGPFLEIAPISWSIYRLVNSTRPALGLCFWASDPKSSLKDHRINSMPFRGSYLRKNAILWPSAIGFSFFP</sequence>
<evidence type="ECO:0000313" key="1">
    <source>
        <dbReference type="EMBL" id="KAF2453251.1"/>
    </source>
</evidence>
<keyword evidence="2" id="KW-1185">Reference proteome</keyword>
<dbReference type="Proteomes" id="UP000799766">
    <property type="component" value="Unassembled WGS sequence"/>
</dbReference>
<gene>
    <name evidence="1" type="ORF">BDY21DRAFT_143891</name>
</gene>
<reference evidence="1" key="1">
    <citation type="journal article" date="2020" name="Stud. Mycol.">
        <title>101 Dothideomycetes genomes: a test case for predicting lifestyles and emergence of pathogens.</title>
        <authorList>
            <person name="Haridas S."/>
            <person name="Albert R."/>
            <person name="Binder M."/>
            <person name="Bloem J."/>
            <person name="Labutti K."/>
            <person name="Salamov A."/>
            <person name="Andreopoulos B."/>
            <person name="Baker S."/>
            <person name="Barry K."/>
            <person name="Bills G."/>
            <person name="Bluhm B."/>
            <person name="Cannon C."/>
            <person name="Castanera R."/>
            <person name="Culley D."/>
            <person name="Daum C."/>
            <person name="Ezra D."/>
            <person name="Gonzalez J."/>
            <person name="Henrissat B."/>
            <person name="Kuo A."/>
            <person name="Liang C."/>
            <person name="Lipzen A."/>
            <person name="Lutzoni F."/>
            <person name="Magnuson J."/>
            <person name="Mondo S."/>
            <person name="Nolan M."/>
            <person name="Ohm R."/>
            <person name="Pangilinan J."/>
            <person name="Park H.-J."/>
            <person name="Ramirez L."/>
            <person name="Alfaro M."/>
            <person name="Sun H."/>
            <person name="Tritt A."/>
            <person name="Yoshinaga Y."/>
            <person name="Zwiers L.-H."/>
            <person name="Turgeon B."/>
            <person name="Goodwin S."/>
            <person name="Spatafora J."/>
            <person name="Crous P."/>
            <person name="Grigoriev I."/>
        </authorList>
    </citation>
    <scope>NUCLEOTIDE SEQUENCE</scope>
    <source>
        <strain evidence="1">ATCC 16933</strain>
    </source>
</reference>
<protein>
    <submittedName>
        <fullName evidence="1">Uncharacterized protein</fullName>
    </submittedName>
</protein>
<organism evidence="1 2">
    <name type="scientific">Lineolata rhizophorae</name>
    <dbReference type="NCBI Taxonomy" id="578093"/>
    <lineage>
        <taxon>Eukaryota</taxon>
        <taxon>Fungi</taxon>
        <taxon>Dikarya</taxon>
        <taxon>Ascomycota</taxon>
        <taxon>Pezizomycotina</taxon>
        <taxon>Dothideomycetes</taxon>
        <taxon>Dothideomycetes incertae sedis</taxon>
        <taxon>Lineolatales</taxon>
        <taxon>Lineolataceae</taxon>
        <taxon>Lineolata</taxon>
    </lineage>
</organism>
<dbReference type="AlphaFoldDB" id="A0A6A6NNF7"/>